<reference evidence="14 15" key="1">
    <citation type="submission" date="2020-10" db="EMBL/GenBank/DDBJ databases">
        <title>Connecting structure to function with the recovery of over 1000 high-quality activated sludge metagenome-assembled genomes encoding full-length rRNA genes using long-read sequencing.</title>
        <authorList>
            <person name="Singleton C.M."/>
            <person name="Petriglieri F."/>
            <person name="Kristensen J.M."/>
            <person name="Kirkegaard R.H."/>
            <person name="Michaelsen T.Y."/>
            <person name="Andersen M.H."/>
            <person name="Karst S.M."/>
            <person name="Dueholm M.S."/>
            <person name="Nielsen P.H."/>
            <person name="Albertsen M."/>
        </authorList>
    </citation>
    <scope>NUCLEOTIDE SEQUENCE [LARGE SCALE GENOMIC DNA]</scope>
    <source>
        <strain evidence="14">Ribe_18-Q3-R11-54_MAXAC.273</strain>
    </source>
</reference>
<protein>
    <recommendedName>
        <fullName evidence="11">carboxypeptidase T</fullName>
        <ecNumber evidence="11">3.4.17.18</ecNumber>
    </recommendedName>
</protein>
<evidence type="ECO:0000256" key="3">
    <source>
        <dbReference type="ARBA" id="ARBA00022645"/>
    </source>
</evidence>
<dbReference type="GO" id="GO:0006508">
    <property type="term" value="P:proteolysis"/>
    <property type="evidence" value="ECO:0007669"/>
    <property type="project" value="UniProtKB-KW"/>
</dbReference>
<dbReference type="Gene3D" id="3.40.630.10">
    <property type="entry name" value="Zn peptidases"/>
    <property type="match status" value="1"/>
</dbReference>
<evidence type="ECO:0000256" key="4">
    <source>
        <dbReference type="ARBA" id="ARBA00022670"/>
    </source>
</evidence>
<evidence type="ECO:0000259" key="13">
    <source>
        <dbReference type="PROSITE" id="PS52035"/>
    </source>
</evidence>
<name>A0A9D7XNL2_9BACT</name>
<evidence type="ECO:0000256" key="6">
    <source>
        <dbReference type="ARBA" id="ARBA00022729"/>
    </source>
</evidence>
<dbReference type="Proteomes" id="UP000808337">
    <property type="component" value="Unassembled WGS sequence"/>
</dbReference>
<keyword evidence="8" id="KW-0862">Zinc</keyword>
<dbReference type="SUPFAM" id="SSF53187">
    <property type="entry name" value="Zn-dependent exopeptidases"/>
    <property type="match status" value="1"/>
</dbReference>
<evidence type="ECO:0000256" key="7">
    <source>
        <dbReference type="ARBA" id="ARBA00022801"/>
    </source>
</evidence>
<evidence type="ECO:0000256" key="10">
    <source>
        <dbReference type="ARBA" id="ARBA00050859"/>
    </source>
</evidence>
<dbReference type="NCBIfam" id="TIGR04183">
    <property type="entry name" value="Por_Secre_tail"/>
    <property type="match status" value="1"/>
</dbReference>
<dbReference type="GO" id="GO:0004181">
    <property type="term" value="F:metallocarboxypeptidase activity"/>
    <property type="evidence" value="ECO:0007669"/>
    <property type="project" value="InterPro"/>
</dbReference>
<comment type="similarity">
    <text evidence="2 12">Belongs to the peptidase M14 family.</text>
</comment>
<dbReference type="AlphaFoldDB" id="A0A9D7XNL2"/>
<dbReference type="EC" id="3.4.17.18" evidence="11"/>
<dbReference type="PANTHER" id="PTHR11705">
    <property type="entry name" value="PROTEASE FAMILY M14 CARBOXYPEPTIDASE A,B"/>
    <property type="match status" value="1"/>
</dbReference>
<keyword evidence="6" id="KW-0732">Signal</keyword>
<evidence type="ECO:0000256" key="9">
    <source>
        <dbReference type="ARBA" id="ARBA00023049"/>
    </source>
</evidence>
<dbReference type="InterPro" id="IPR026444">
    <property type="entry name" value="Secre_tail"/>
</dbReference>
<feature type="domain" description="Peptidase M14" evidence="13">
    <location>
        <begin position="123"/>
        <end position="430"/>
    </location>
</feature>
<evidence type="ECO:0000256" key="2">
    <source>
        <dbReference type="ARBA" id="ARBA00005988"/>
    </source>
</evidence>
<dbReference type="InterPro" id="IPR033810">
    <property type="entry name" value="Carboxypeptidase_T"/>
</dbReference>
<dbReference type="GO" id="GO:0008270">
    <property type="term" value="F:zinc ion binding"/>
    <property type="evidence" value="ECO:0007669"/>
    <property type="project" value="InterPro"/>
</dbReference>
<dbReference type="Pfam" id="PF00246">
    <property type="entry name" value="Peptidase_M14"/>
    <property type="match status" value="1"/>
</dbReference>
<evidence type="ECO:0000256" key="11">
    <source>
        <dbReference type="ARBA" id="ARBA00066554"/>
    </source>
</evidence>
<dbReference type="CDD" id="cd03859">
    <property type="entry name" value="M14_CPT"/>
    <property type="match status" value="1"/>
</dbReference>
<evidence type="ECO:0000313" key="14">
    <source>
        <dbReference type="EMBL" id="MBK9983499.1"/>
    </source>
</evidence>
<dbReference type="Pfam" id="PF18962">
    <property type="entry name" value="Por_Secre_tail"/>
    <property type="match status" value="1"/>
</dbReference>
<accession>A0A9D7XNL2</accession>
<keyword evidence="7" id="KW-0378">Hydrolase</keyword>
<dbReference type="InterPro" id="IPR057246">
    <property type="entry name" value="CARBOXYPEPT_ZN_1"/>
</dbReference>
<keyword evidence="9" id="KW-0482">Metalloprotease</keyword>
<dbReference type="Pfam" id="PF20773">
    <property type="entry name" value="InhA-like_MAM"/>
    <property type="match status" value="1"/>
</dbReference>
<evidence type="ECO:0000256" key="1">
    <source>
        <dbReference type="ARBA" id="ARBA00001947"/>
    </source>
</evidence>
<sequence length="790" mass="89583">MSISRLFILLLSLCLTQTIEGQSILSRVTFPINDQQTSRDLAKAGIDLTHGHGKLGVSFTTEMEGYELARLDKLGIQYKVDIPDISLYRHQDHNSTRTQLLNCQDDLYNSVVPKNFEMGKAGGFFSMSDVLDNLDIMQYYYPNLISVRKPIGNFKTWGNNSIFWVKISDNPEIDENEPQILYTGLTHARELISISENIYYMWYLLENYDKDPVVKQIVDHTELYFVPVVNPDGLNYNIAGYDQAQDIFTRNLRKNMRDNDGDGVFNPEFDGVDLNRNFGYRWGYDNEGSSNNEGSPTYRGPSAFSEPETKAIQYFCNTHDFKIALNYHSYGNLLVTPWGYEDLNTIDSTIFDHYGELLTQQNKFVYGRGLQTVGYVSNGDSDDWMYGELGMYSMTPELGDDEDGFYPKKERIIPLCKSTLKMNLLSARLVNSLVSITDETPKFIEAGVNPLNLEFNRYGLLDGTVTISFKSLSPNITQVPSSFALDLHKFEPFQKDLQFTVASGIQFGEAAKIEILCQQGEYTFRDTLTKVRADFSTLVEDQGNMSNWDKSHGEDWGTTSAQFKSPPMSITDSPNGLYGPNLNEAIVLNQQIDLQNVTSAYVQFWARWDIEDEYDYVVFQVSTDGQNWQNLCGERSKLGSIFQLYEQPLYDGKQLQWVLETTDLDAYLGQTIQLRFLLVTDGFGFKDGLYFDDFKVTTINEGTTTTTDVDESAFSVYPNPADNSFNIQIPQLTKPAISVYNTLGREVYTAGSITGNTQRVTTTGWPAGLYQYVIYAEGKPVHNGLVSLMH</sequence>
<proteinExistence type="inferred from homology"/>
<evidence type="ECO:0000256" key="8">
    <source>
        <dbReference type="ARBA" id="ARBA00022833"/>
    </source>
</evidence>
<dbReference type="GO" id="GO:0005615">
    <property type="term" value="C:extracellular space"/>
    <property type="evidence" value="ECO:0007669"/>
    <property type="project" value="TreeGrafter"/>
</dbReference>
<comment type="caution">
    <text evidence="14">The sequence shown here is derived from an EMBL/GenBank/DDBJ whole genome shotgun (WGS) entry which is preliminary data.</text>
</comment>
<keyword evidence="4" id="KW-0645">Protease</keyword>
<keyword evidence="3" id="KW-0121">Carboxypeptidase</keyword>
<dbReference type="SMART" id="SM00631">
    <property type="entry name" value="Zn_pept"/>
    <property type="match status" value="1"/>
</dbReference>
<dbReference type="PROSITE" id="PS00132">
    <property type="entry name" value="CARBOXYPEPT_ZN_1"/>
    <property type="match status" value="1"/>
</dbReference>
<dbReference type="InterPro" id="IPR000834">
    <property type="entry name" value="Peptidase_M14"/>
</dbReference>
<gene>
    <name evidence="14" type="ORF">IPP15_14120</name>
</gene>
<evidence type="ECO:0000256" key="12">
    <source>
        <dbReference type="PROSITE-ProRule" id="PRU01379"/>
    </source>
</evidence>
<keyword evidence="5" id="KW-0479">Metal-binding</keyword>
<comment type="catalytic activity">
    <reaction evidence="10">
        <text>Releases a C-terminal residue, which may be hydrophobic or positively charged.</text>
        <dbReference type="EC" id="3.4.17.18"/>
    </reaction>
</comment>
<dbReference type="PROSITE" id="PS52035">
    <property type="entry name" value="PEPTIDASE_M14"/>
    <property type="match status" value="1"/>
</dbReference>
<dbReference type="FunFam" id="3.40.630.10:FF:000084">
    <property type="entry name" value="Carboxypeptidase B2"/>
    <property type="match status" value="1"/>
</dbReference>
<evidence type="ECO:0000256" key="5">
    <source>
        <dbReference type="ARBA" id="ARBA00022723"/>
    </source>
</evidence>
<dbReference type="PANTHER" id="PTHR11705:SF143">
    <property type="entry name" value="SLL0236 PROTEIN"/>
    <property type="match status" value="1"/>
</dbReference>
<evidence type="ECO:0000313" key="15">
    <source>
        <dbReference type="Proteomes" id="UP000808337"/>
    </source>
</evidence>
<comment type="cofactor">
    <cofactor evidence="1">
        <name>Zn(2+)</name>
        <dbReference type="ChEBI" id="CHEBI:29105"/>
    </cofactor>
</comment>
<feature type="active site" description="Proton donor/acceptor" evidence="12">
    <location>
        <position position="397"/>
    </location>
</feature>
<dbReference type="EMBL" id="JADKGY010000020">
    <property type="protein sequence ID" value="MBK9983499.1"/>
    <property type="molecule type" value="Genomic_DNA"/>
</dbReference>
<organism evidence="14 15">
    <name type="scientific">Candidatus Opimibacter skivensis</name>
    <dbReference type="NCBI Taxonomy" id="2982028"/>
    <lineage>
        <taxon>Bacteria</taxon>
        <taxon>Pseudomonadati</taxon>
        <taxon>Bacteroidota</taxon>
        <taxon>Saprospiria</taxon>
        <taxon>Saprospirales</taxon>
        <taxon>Saprospiraceae</taxon>
        <taxon>Candidatus Opimibacter</taxon>
    </lineage>
</organism>